<dbReference type="AGR" id="ZFIN:ZDB-GENE-080220-47"/>
<keyword evidence="6 9" id="KW-1133">Transmembrane helix</keyword>
<reference evidence="11" key="1">
    <citation type="journal article" date="2010" name="BMC Evol. Biol.">
        <title>The zebrafish genome encodes the largest vertebrate repertoire of functional aquaporins with dual paralogy and substrate specificities similar to mammals.</title>
        <authorList>
            <person name="Tingaud-Sequeira A."/>
            <person name="Calusinska M."/>
            <person name="Finn R.N."/>
            <person name="Chauvigne F."/>
            <person name="Lozano J."/>
            <person name="Cerda J."/>
        </authorList>
    </citation>
    <scope>NUCLEOTIDE SEQUENCE</scope>
    <source>
        <strain evidence="11">Tuebingen</strain>
    </source>
</reference>
<dbReference type="Gene3D" id="1.20.1080.10">
    <property type="entry name" value="Glycerol uptake facilitator protein"/>
    <property type="match status" value="1"/>
</dbReference>
<proteinExistence type="inferred from homology"/>
<evidence type="ECO:0000256" key="1">
    <source>
        <dbReference type="ARBA" id="ARBA00004651"/>
    </source>
</evidence>
<dbReference type="AlphaFoldDB" id="A0A8M1NFX9"/>
<dbReference type="ZFIN" id="ZDB-GENE-080220-47">
    <property type="gene designation" value="aqp8b"/>
</dbReference>
<comment type="similarity">
    <text evidence="2 8">Belongs to the MIP/aquaporin (TC 1.A.8) family.</text>
</comment>
<dbReference type="GeneID" id="555598"/>
<evidence type="ECO:0000256" key="7">
    <source>
        <dbReference type="ARBA" id="ARBA00023136"/>
    </source>
</evidence>
<organism evidence="10 11">
    <name type="scientific">Danio rerio</name>
    <name type="common">Zebrafish</name>
    <name type="synonym">Brachydanio rerio</name>
    <dbReference type="NCBI Taxonomy" id="7955"/>
    <lineage>
        <taxon>Eukaryota</taxon>
        <taxon>Metazoa</taxon>
        <taxon>Chordata</taxon>
        <taxon>Craniata</taxon>
        <taxon>Vertebrata</taxon>
        <taxon>Euteleostomi</taxon>
        <taxon>Actinopterygii</taxon>
        <taxon>Neopterygii</taxon>
        <taxon>Teleostei</taxon>
        <taxon>Ostariophysi</taxon>
        <taxon>Cypriniformes</taxon>
        <taxon>Danionidae</taxon>
        <taxon>Danioninae</taxon>
        <taxon>Danio</taxon>
    </lineage>
</organism>
<dbReference type="InterPro" id="IPR022357">
    <property type="entry name" value="MIP_CS"/>
</dbReference>
<name>A0A8M1NFX9_DANRE</name>
<dbReference type="PRINTS" id="PR00783">
    <property type="entry name" value="MINTRINSICP"/>
</dbReference>
<dbReference type="RefSeq" id="NP_001108382.2">
    <property type="nucleotide sequence ID" value="NM_001114910.3"/>
</dbReference>
<dbReference type="InterPro" id="IPR023271">
    <property type="entry name" value="Aquaporin-like"/>
</dbReference>
<dbReference type="GO" id="GO:0015250">
    <property type="term" value="F:water channel activity"/>
    <property type="evidence" value="ECO:0000318"/>
    <property type="project" value="GO_Central"/>
</dbReference>
<reference evidence="11" key="6">
    <citation type="journal article" date="2021" name="Proc. Natl. Acad. Sci. U.S.A.">
        <title>A multiplier peroxiporin signal transduction pathway powers piscine spermatozoa.</title>
        <authorList>
            <person name="Chauvigne F."/>
            <person name="Ducat C."/>
            <person name="Ferre A."/>
            <person name="Hansen T."/>
            <person name="Carrascal M."/>
            <person name="Abian J."/>
            <person name="Finn R.N."/>
            <person name="Cerda J."/>
        </authorList>
    </citation>
    <scope>NUCLEOTIDE SEQUENCE</scope>
    <source>
        <strain evidence="11">Tuebingen</strain>
    </source>
</reference>
<dbReference type="OrthoDB" id="3222at2759"/>
<dbReference type="FunFam" id="1.20.1080.10:FF:000019">
    <property type="entry name" value="AQuaPorin or aquaglyceroporin related"/>
    <property type="match status" value="1"/>
</dbReference>
<dbReference type="InterPro" id="IPR034294">
    <property type="entry name" value="Aquaporin_transptr"/>
</dbReference>
<dbReference type="SUPFAM" id="SSF81338">
    <property type="entry name" value="Aquaporin-like"/>
    <property type="match status" value="1"/>
</dbReference>
<sequence>MADDKMEKAAMDKMVQETEMEEPGLFEQLVQPCMAELVGTAFFVLMGCLCVIESAQEGHTLQAALVHGLALAVVIGCMVEISGSHFNPSFTIAVFLSGGLELKMVLPYLISQVSGGLLGAVMAKGMTSSEKYAQAQGAAFTVLQADDHIMKALFAEAAMTCLATLAVLLSAVNGKSKNHMFPFLVGCTVMVNVLAGANVSGACLNPVRALGPAVLTNYWTHHWIYWVGPITGGLIAAALVRLFLGDNDTRVVMK</sequence>
<dbReference type="PANTHER" id="PTHR19139">
    <property type="entry name" value="AQUAPORIN TRANSPORTER"/>
    <property type="match status" value="1"/>
</dbReference>
<feature type="transmembrane region" description="Helical" evidence="9">
    <location>
        <begin position="64"/>
        <end position="85"/>
    </location>
</feature>
<accession>A0A8M1NFX9</accession>
<dbReference type="CTD" id="555598"/>
<reference evidence="11" key="2">
    <citation type="journal article" date="2016" name="BMC Genomics">
        <title>Gene evolution and gene expression after whole genome duplication in fish: the PhyloFish database.</title>
        <authorList>
            <person name="Pasquier J."/>
            <person name="Cabau C."/>
            <person name="Nguyen T."/>
            <person name="Jouanno E."/>
            <person name="Severac D."/>
            <person name="Braasch I."/>
            <person name="Journot L."/>
            <person name="Pontarotti P."/>
            <person name="Klopp C."/>
            <person name="Postlethwait J.H."/>
            <person name="Guiguen Y."/>
            <person name="Bobe J."/>
        </authorList>
    </citation>
    <scope>NUCLEOTIDE SEQUENCE</scope>
    <source>
        <strain evidence="11">Tuebingen</strain>
    </source>
</reference>
<keyword evidence="4" id="KW-1003">Cell membrane</keyword>
<feature type="transmembrane region" description="Helical" evidence="9">
    <location>
        <begin position="223"/>
        <end position="244"/>
    </location>
</feature>
<dbReference type="GO" id="GO:0006833">
    <property type="term" value="P:water transport"/>
    <property type="evidence" value="ECO:0000318"/>
    <property type="project" value="GO_Central"/>
</dbReference>
<dbReference type="KEGG" id="dre:555598"/>
<dbReference type="InterPro" id="IPR023277">
    <property type="entry name" value="Aquaporin_8"/>
</dbReference>
<dbReference type="GO" id="GO:0005886">
    <property type="term" value="C:plasma membrane"/>
    <property type="evidence" value="ECO:0000318"/>
    <property type="project" value="GO_Central"/>
</dbReference>
<dbReference type="PROSITE" id="PS00221">
    <property type="entry name" value="MIP"/>
    <property type="match status" value="1"/>
</dbReference>
<gene>
    <name evidence="11 12" type="primary">aqp8b</name>
    <name evidence="11" type="synonym">zgc:175259</name>
</gene>
<evidence type="ECO:0000256" key="8">
    <source>
        <dbReference type="RuleBase" id="RU000477"/>
    </source>
</evidence>
<keyword evidence="5 8" id="KW-0812">Transmembrane</keyword>
<evidence type="ECO:0000313" key="11">
    <source>
        <dbReference type="RefSeq" id="NP_001108382.2"/>
    </source>
</evidence>
<evidence type="ECO:0000313" key="12">
    <source>
        <dbReference type="ZFIN" id="ZDB-GENE-080220-47"/>
    </source>
</evidence>
<keyword evidence="7 9" id="KW-0472">Membrane</keyword>
<dbReference type="InterPro" id="IPR000425">
    <property type="entry name" value="MIP"/>
</dbReference>
<evidence type="ECO:0000256" key="2">
    <source>
        <dbReference type="ARBA" id="ARBA00006175"/>
    </source>
</evidence>
<evidence type="ECO:0000313" key="10">
    <source>
        <dbReference type="Proteomes" id="UP000000437"/>
    </source>
</evidence>
<evidence type="ECO:0000256" key="5">
    <source>
        <dbReference type="ARBA" id="ARBA00022692"/>
    </source>
</evidence>
<reference evidence="11" key="3">
    <citation type="journal article" date="2016" name="Gene Expr. Patterns">
        <title>Spatiotemporal expression pattern of the zebrafish aquaporin 8 family during early developmental stages.</title>
        <authorList>
            <person name="Koun S."/>
            <person name="Kim J.D."/>
            <person name="Rhee M."/>
            <person name="Kim M.J."/>
            <person name="Huh T.L."/>
        </authorList>
    </citation>
    <scope>NUCLEOTIDE SEQUENCE</scope>
    <source>
        <strain evidence="11">Tuebingen</strain>
    </source>
</reference>
<evidence type="ECO:0000256" key="3">
    <source>
        <dbReference type="ARBA" id="ARBA00022448"/>
    </source>
</evidence>
<dbReference type="Pfam" id="PF00230">
    <property type="entry name" value="MIP"/>
    <property type="match status" value="1"/>
</dbReference>
<evidence type="ECO:0000256" key="6">
    <source>
        <dbReference type="ARBA" id="ARBA00022989"/>
    </source>
</evidence>
<feature type="transmembrane region" description="Helical" evidence="9">
    <location>
        <begin position="29"/>
        <end position="52"/>
    </location>
</feature>
<evidence type="ECO:0000256" key="4">
    <source>
        <dbReference type="ARBA" id="ARBA00022475"/>
    </source>
</evidence>
<dbReference type="GO" id="GO:0005372">
    <property type="term" value="F:water transmembrane transporter activity"/>
    <property type="evidence" value="ECO:0000314"/>
    <property type="project" value="ZFIN"/>
</dbReference>
<comment type="subcellular location">
    <subcellularLocation>
        <location evidence="1">Cell membrane</location>
        <topology evidence="1">Multi-pass membrane protein</topology>
    </subcellularLocation>
</comment>
<keyword evidence="10" id="KW-1185">Reference proteome</keyword>
<dbReference type="Proteomes" id="UP000000437">
    <property type="component" value="Chromosome 3"/>
</dbReference>
<protein>
    <submittedName>
        <fullName evidence="11">Aquaporin-8b</fullName>
    </submittedName>
</protein>
<evidence type="ECO:0000256" key="9">
    <source>
        <dbReference type="SAM" id="Phobius"/>
    </source>
</evidence>
<feature type="transmembrane region" description="Helical" evidence="9">
    <location>
        <begin position="153"/>
        <end position="172"/>
    </location>
</feature>
<reference evidence="11" key="4">
    <citation type="journal article" date="2016" name="PLoS ONE">
        <title>Genome Wide Identification, Phylogeny, and Expression of Aquaporin Genes in Common Carp (Cyprinus carpio).</title>
        <authorList>
            <person name="Dong C."/>
            <person name="Chen L."/>
            <person name="Feng J."/>
            <person name="Xu J."/>
            <person name="Mahboob S."/>
            <person name="Al-Ghanim K."/>
            <person name="Li X."/>
            <person name="Xu P."/>
        </authorList>
    </citation>
    <scope>NUCLEOTIDE SEQUENCE</scope>
    <source>
        <strain evidence="11">Tuebingen</strain>
    </source>
</reference>
<dbReference type="PANTHER" id="PTHR19139:SF199">
    <property type="entry name" value="MIP17260P"/>
    <property type="match status" value="1"/>
</dbReference>
<dbReference type="PRINTS" id="PR02020">
    <property type="entry name" value="AQUAPORIN8"/>
</dbReference>
<reference evidence="11" key="5">
    <citation type="journal article" date="2021" name="Am. J. Physiol. Renal Physiol.">
        <title>Single-cell mRNA profiling reveals changes in solute carrier expression and suggests a metabolic switch during zebrafish pronephros development.</title>
        <authorList>
            <person name="Schoels M."/>
            <person name="Zhuang M."/>
            <person name="Fahrner A."/>
            <person name="Kuchlin S."/>
            <person name="Sagar"/>
            <person name="Franz H."/>
            <person name="Schmitt A."/>
            <person name="Walz G."/>
            <person name="Yakulov T.A."/>
        </authorList>
    </citation>
    <scope>NUCLEOTIDE SEQUENCE</scope>
    <source>
        <strain evidence="11">Tuebingen</strain>
    </source>
</reference>
<reference evidence="11" key="7">
    <citation type="submission" date="2025-08" db="UniProtKB">
        <authorList>
            <consortium name="RefSeq"/>
        </authorList>
    </citation>
    <scope>IDENTIFICATION</scope>
    <source>
        <strain evidence="11">Tuebingen</strain>
    </source>
</reference>
<keyword evidence="3 8" id="KW-0813">Transport</keyword>